<accession>A0A1P8WQC9</accession>
<reference evidence="8 9" key="1">
    <citation type="journal article" date="2016" name="Front. Microbiol.">
        <title>Fuerstia marisgermanicae gen. nov., sp. nov., an Unusual Member of the Phylum Planctomycetes from the German Wadden Sea.</title>
        <authorList>
            <person name="Kohn T."/>
            <person name="Heuer A."/>
            <person name="Jogler M."/>
            <person name="Vollmers J."/>
            <person name="Boedeker C."/>
            <person name="Bunk B."/>
            <person name="Rast P."/>
            <person name="Borchert D."/>
            <person name="Glockner I."/>
            <person name="Freese H.M."/>
            <person name="Klenk H.P."/>
            <person name="Overmann J."/>
            <person name="Kaster A.K."/>
            <person name="Rohde M."/>
            <person name="Wiegand S."/>
            <person name="Jogler C."/>
        </authorList>
    </citation>
    <scope>NUCLEOTIDE SEQUENCE [LARGE SCALE GENOMIC DNA]</scope>
    <source>
        <strain evidence="8 9">NH11</strain>
    </source>
</reference>
<dbReference type="InterPro" id="IPR011429">
    <property type="entry name" value="Cyt_c_Planctomycete-type"/>
</dbReference>
<dbReference type="STRING" id="1891926.Fuma_05912"/>
<feature type="domain" description="Cytochrome C Planctomycete-type" evidence="6">
    <location>
        <begin position="47"/>
        <end position="94"/>
    </location>
</feature>
<organism evidence="8 9">
    <name type="scientific">Fuerstiella marisgermanici</name>
    <dbReference type="NCBI Taxonomy" id="1891926"/>
    <lineage>
        <taxon>Bacteria</taxon>
        <taxon>Pseudomonadati</taxon>
        <taxon>Planctomycetota</taxon>
        <taxon>Planctomycetia</taxon>
        <taxon>Planctomycetales</taxon>
        <taxon>Planctomycetaceae</taxon>
        <taxon>Fuerstiella</taxon>
    </lineage>
</organism>
<dbReference type="InterPro" id="IPR013039">
    <property type="entry name" value="DUF1588"/>
</dbReference>
<feature type="domain" description="DUF1588" evidence="4">
    <location>
        <begin position="436"/>
        <end position="533"/>
    </location>
</feature>
<dbReference type="Pfam" id="PF07627">
    <property type="entry name" value="PSCyt3"/>
    <property type="match status" value="1"/>
</dbReference>
<dbReference type="RefSeq" id="WP_077027294.1">
    <property type="nucleotide sequence ID" value="NZ_CP017641.1"/>
</dbReference>
<evidence type="ECO:0000259" key="5">
    <source>
        <dbReference type="Pfam" id="PF07631"/>
    </source>
</evidence>
<keyword evidence="9" id="KW-1185">Reference proteome</keyword>
<protein>
    <submittedName>
        <fullName evidence="8">Gluconolactonase</fullName>
    </submittedName>
</protein>
<evidence type="ECO:0000259" key="4">
    <source>
        <dbReference type="Pfam" id="PF07627"/>
    </source>
</evidence>
<feature type="domain" description="DUF1592" evidence="5">
    <location>
        <begin position="292"/>
        <end position="419"/>
    </location>
</feature>
<evidence type="ECO:0000313" key="9">
    <source>
        <dbReference type="Proteomes" id="UP000187735"/>
    </source>
</evidence>
<dbReference type="InterPro" id="IPR013043">
    <property type="entry name" value="DUF1595"/>
</dbReference>
<dbReference type="InterPro" id="IPR036909">
    <property type="entry name" value="Cyt_c-like_dom_sf"/>
</dbReference>
<evidence type="ECO:0000259" key="2">
    <source>
        <dbReference type="Pfam" id="PF07624"/>
    </source>
</evidence>
<evidence type="ECO:0000313" key="8">
    <source>
        <dbReference type="EMBL" id="APZ96244.1"/>
    </source>
</evidence>
<sequence length="626" mass="70181" precursor="true">MQRNILTLVTVPFFLAAQLSLATADEEQATAPEEFTKQVKPFLELHCVGCHSSDGAEAGINFEKYTDSARIQTDYELWEKVRRLIRDRQMPPAEETQPTADELTDILDSLQAQLDSFDCSSDQHPGRVTLRRLNKAEFNNTIRDLTGLQLNLADDFPSDDVGEGFDNIGDVLTIPPVLLEKYLAAAQTVAQQIMSDEAAKKRVLPHTAESAEEMVEAARQNIREFATLAWRRPITDAEGDRLFAIMKLAWERDSKPDEIFETAITAVLANPHFLFRVEADPTDDDKDGIRSLNGYELASRLSYFLWSTMPDEELFKLAASGELTKPEVLAAQAKRMLADPKSVALIDNFAGQWLQLRDVTKLKPDPDQFPTFDAELQLAMRRETESFFENMIREDRSVLEFLTADYTFVNERLAKHYGMKDVTGDQFQKVAMAKGRRGVLTHSSILLLTSNPTRTSPVKRGKWVLENILAEPPPPPPPDVPELEEGGETLGSLREQMEQHRSNPACAVCHVKMDAVGFGMENFDAIGAWRDRDGRFEVNAAGELPGGKKFDGASELMQILAEDNKTEFLRCLSGKMLVYALGRGLVSYDRCVVNDVVASLEENDHRFSSLVTAIVQSDAFRKREAK</sequence>
<dbReference type="Pfam" id="PF07635">
    <property type="entry name" value="PSCyt1"/>
    <property type="match status" value="1"/>
</dbReference>
<dbReference type="InterPro" id="IPR011478">
    <property type="entry name" value="DUF1585"/>
</dbReference>
<keyword evidence="1" id="KW-0732">Signal</keyword>
<dbReference type="InterPro" id="IPR013042">
    <property type="entry name" value="DUF1592"/>
</dbReference>
<dbReference type="GO" id="GO:0020037">
    <property type="term" value="F:heme binding"/>
    <property type="evidence" value="ECO:0007669"/>
    <property type="project" value="InterPro"/>
</dbReference>
<dbReference type="AlphaFoldDB" id="A0A1P8WQC9"/>
<dbReference type="Pfam" id="PF07624">
    <property type="entry name" value="PSD2"/>
    <property type="match status" value="1"/>
</dbReference>
<dbReference type="EMBL" id="CP017641">
    <property type="protein sequence ID" value="APZ96244.1"/>
    <property type="molecule type" value="Genomic_DNA"/>
</dbReference>
<evidence type="ECO:0000259" key="3">
    <source>
        <dbReference type="Pfam" id="PF07626"/>
    </source>
</evidence>
<dbReference type="Pfam" id="PF07626">
    <property type="entry name" value="PSD3"/>
    <property type="match status" value="1"/>
</dbReference>
<dbReference type="Pfam" id="PF07631">
    <property type="entry name" value="PSD4"/>
    <property type="match status" value="1"/>
</dbReference>
<feature type="domain" description="DUF1595" evidence="7">
    <location>
        <begin position="218"/>
        <end position="278"/>
    </location>
</feature>
<proteinExistence type="predicted"/>
<dbReference type="Proteomes" id="UP000187735">
    <property type="component" value="Chromosome"/>
</dbReference>
<evidence type="ECO:0000259" key="6">
    <source>
        <dbReference type="Pfam" id="PF07635"/>
    </source>
</evidence>
<evidence type="ECO:0000259" key="7">
    <source>
        <dbReference type="Pfam" id="PF07637"/>
    </source>
</evidence>
<feature type="signal peptide" evidence="1">
    <location>
        <begin position="1"/>
        <end position="24"/>
    </location>
</feature>
<dbReference type="GO" id="GO:0009055">
    <property type="term" value="F:electron transfer activity"/>
    <property type="evidence" value="ECO:0007669"/>
    <property type="project" value="InterPro"/>
</dbReference>
<dbReference type="Pfam" id="PF07637">
    <property type="entry name" value="PSD5"/>
    <property type="match status" value="1"/>
</dbReference>
<dbReference type="InterPro" id="IPR013036">
    <property type="entry name" value="DUF1587"/>
</dbReference>
<gene>
    <name evidence="8" type="ORF">Fuma_05912</name>
</gene>
<feature type="chain" id="PRO_5011958730" evidence="1">
    <location>
        <begin position="25"/>
        <end position="626"/>
    </location>
</feature>
<evidence type="ECO:0000256" key="1">
    <source>
        <dbReference type="SAM" id="SignalP"/>
    </source>
</evidence>
<dbReference type="KEGG" id="fmr:Fuma_05912"/>
<dbReference type="SUPFAM" id="SSF46626">
    <property type="entry name" value="Cytochrome c"/>
    <property type="match status" value="1"/>
</dbReference>
<name>A0A1P8WQC9_9PLAN</name>
<dbReference type="OrthoDB" id="175242at2"/>
<feature type="domain" description="DUF1587" evidence="3">
    <location>
        <begin position="131"/>
        <end position="194"/>
    </location>
</feature>
<feature type="domain" description="DUF1585" evidence="2">
    <location>
        <begin position="547"/>
        <end position="620"/>
    </location>
</feature>